<dbReference type="EMBL" id="JAWLKE010000003">
    <property type="protein sequence ID" value="MDV6230551.1"/>
    <property type="molecule type" value="Genomic_DNA"/>
</dbReference>
<keyword evidence="5" id="KW-1185">Reference proteome</keyword>
<evidence type="ECO:0000256" key="1">
    <source>
        <dbReference type="ARBA" id="ARBA00008324"/>
    </source>
</evidence>
<dbReference type="InterPro" id="IPR029069">
    <property type="entry name" value="HotDog_dom_sf"/>
</dbReference>
<dbReference type="RefSeq" id="WP_317547990.1">
    <property type="nucleotide sequence ID" value="NZ_JAWLKE010000003.1"/>
</dbReference>
<evidence type="ECO:0000313" key="5">
    <source>
        <dbReference type="Proteomes" id="UP001185899"/>
    </source>
</evidence>
<name>A0ABU4AWE7_9NOCA</name>
<proteinExistence type="inferred from homology"/>
<comment type="similarity">
    <text evidence="1">Belongs to the thioesterase PaaI family.</text>
</comment>
<dbReference type="InterPro" id="IPR006683">
    <property type="entry name" value="Thioestr_dom"/>
</dbReference>
<dbReference type="GO" id="GO:0016787">
    <property type="term" value="F:hydrolase activity"/>
    <property type="evidence" value="ECO:0007669"/>
    <property type="project" value="UniProtKB-KW"/>
</dbReference>
<dbReference type="PANTHER" id="PTHR21660:SF1">
    <property type="entry name" value="ACYL-COENZYME A THIOESTERASE 13"/>
    <property type="match status" value="1"/>
</dbReference>
<evidence type="ECO:0000259" key="3">
    <source>
        <dbReference type="Pfam" id="PF03061"/>
    </source>
</evidence>
<dbReference type="InterPro" id="IPR039298">
    <property type="entry name" value="ACOT13"/>
</dbReference>
<gene>
    <name evidence="4" type="ORF">R3P95_08325</name>
</gene>
<reference evidence="4 5" key="1">
    <citation type="submission" date="2023-10" db="EMBL/GenBank/DDBJ databases">
        <title>Development of a sustainable strategy for remediation of hydrocarbon-contaminated territories based on the waste exchange concept.</title>
        <authorList>
            <person name="Krivoruchko A."/>
        </authorList>
    </citation>
    <scope>NUCLEOTIDE SEQUENCE [LARGE SCALE GENOMIC DNA]</scope>
    <source>
        <strain evidence="4 5">IEGM 1322</strain>
    </source>
</reference>
<dbReference type="Proteomes" id="UP001185899">
    <property type="component" value="Unassembled WGS sequence"/>
</dbReference>
<evidence type="ECO:0000313" key="4">
    <source>
        <dbReference type="EMBL" id="MDV6230551.1"/>
    </source>
</evidence>
<dbReference type="EC" id="3.1.2.-" evidence="4"/>
<dbReference type="InterPro" id="IPR003736">
    <property type="entry name" value="PAAI_dom"/>
</dbReference>
<feature type="domain" description="Thioesterase" evidence="3">
    <location>
        <begin position="204"/>
        <end position="267"/>
    </location>
</feature>
<accession>A0ABU4AWE7</accession>
<dbReference type="Pfam" id="PF03061">
    <property type="entry name" value="4HBT"/>
    <property type="match status" value="1"/>
</dbReference>
<keyword evidence="2 4" id="KW-0378">Hydrolase</keyword>
<comment type="caution">
    <text evidence="4">The sequence shown here is derived from an EMBL/GenBank/DDBJ whole genome shotgun (WGS) entry which is preliminary data.</text>
</comment>
<dbReference type="SUPFAM" id="SSF54637">
    <property type="entry name" value="Thioesterase/thiol ester dehydrase-isomerase"/>
    <property type="match status" value="2"/>
</dbReference>
<dbReference type="Gene3D" id="3.10.129.10">
    <property type="entry name" value="Hotdog Thioesterase"/>
    <property type="match status" value="2"/>
</dbReference>
<organism evidence="4 5">
    <name type="scientific">Rhodococcus cercidiphylli</name>
    <dbReference type="NCBI Taxonomy" id="489916"/>
    <lineage>
        <taxon>Bacteria</taxon>
        <taxon>Bacillati</taxon>
        <taxon>Actinomycetota</taxon>
        <taxon>Actinomycetes</taxon>
        <taxon>Mycobacteriales</taxon>
        <taxon>Nocardiaceae</taxon>
        <taxon>Rhodococcus</taxon>
    </lineage>
</organism>
<dbReference type="CDD" id="cd03443">
    <property type="entry name" value="PaaI_thioesterase"/>
    <property type="match status" value="1"/>
</dbReference>
<protein>
    <submittedName>
        <fullName evidence="4">PaaI family thioesterase</fullName>
        <ecNumber evidence="4">3.1.2.-</ecNumber>
    </submittedName>
</protein>
<dbReference type="NCBIfam" id="TIGR00369">
    <property type="entry name" value="unchar_dom_1"/>
    <property type="match status" value="1"/>
</dbReference>
<evidence type="ECO:0000256" key="2">
    <source>
        <dbReference type="ARBA" id="ARBA00022801"/>
    </source>
</evidence>
<sequence>MTIESGPRPAVHPRGVDVLTGPAASRFAEHTPQTLFAIDRREDWGVTGLGMHTGPWMTDAEGVHYPSSVAIMMDSVLCGPLFVRRPGPTMGMATSELSLDFVPAATWQGPELSAASELMQIDASGGLTRGDVRDSSGNICATGTLWGRFFPIASGDSPSEPMDIPGPDPTATLTDMFCGVPQRTHSGSELQIAAAPWLNNPRQVMHGGVLATLSDYVAVAALDGGAARWSPLSLRTNYFRPAVEGDKVTVVAEAVQRGRSLAVMRVRTMGASGKPFTHSMVSYAVKP</sequence>
<dbReference type="PANTHER" id="PTHR21660">
    <property type="entry name" value="THIOESTERASE SUPERFAMILY MEMBER-RELATED"/>
    <property type="match status" value="1"/>
</dbReference>